<accession>B7MPW3</accession>
<proteinExistence type="predicted"/>
<dbReference type="KEGG" id="ecq:ECED1_1108"/>
<dbReference type="HOGENOM" id="CLU_168857_0_0_6"/>
<organism evidence="1 2">
    <name type="scientific">Escherichia coli O81 (strain ED1a)</name>
    <dbReference type="NCBI Taxonomy" id="585397"/>
    <lineage>
        <taxon>Bacteria</taxon>
        <taxon>Pseudomonadati</taxon>
        <taxon>Pseudomonadota</taxon>
        <taxon>Gammaproteobacteria</taxon>
        <taxon>Enterobacterales</taxon>
        <taxon>Enterobacteriaceae</taxon>
        <taxon>Escherichia</taxon>
    </lineage>
</organism>
<name>B7MPW3_ECO81</name>
<gene>
    <name evidence="1" type="ordered locus">ECED1_1108</name>
</gene>
<evidence type="ECO:0000313" key="1">
    <source>
        <dbReference type="EMBL" id="CAR07309.1"/>
    </source>
</evidence>
<sequence>MLKKGVFSICFSANASITARSFKQCGHVMSKETKPMDIPREIKEINEIIEVTDRPEFTLMRRYETGTDEQKYIMVTALAVMAIERERREKDVMVIPERNDSPDLRWQEPEWDVVIR</sequence>
<dbReference type="AlphaFoldDB" id="B7MPW3"/>
<evidence type="ECO:0000313" key="2">
    <source>
        <dbReference type="Proteomes" id="UP000000748"/>
    </source>
</evidence>
<protein>
    <submittedName>
        <fullName evidence="1">Uncharacterized protein</fullName>
    </submittedName>
</protein>
<dbReference type="Proteomes" id="UP000000748">
    <property type="component" value="Chromosome"/>
</dbReference>
<dbReference type="EMBL" id="CU928162">
    <property type="protein sequence ID" value="CAR07309.1"/>
    <property type="molecule type" value="Genomic_DNA"/>
</dbReference>
<reference evidence="2" key="1">
    <citation type="journal article" date="2009" name="PLoS Genet.">
        <title>Organised genome dynamics in the Escherichia coli species results in highly diverse adaptive paths.</title>
        <authorList>
            <person name="Touchon M."/>
            <person name="Hoede C."/>
            <person name="Tenaillon O."/>
            <person name="Barbe V."/>
            <person name="Baeriswyl S."/>
            <person name="Bidet P."/>
            <person name="Bingen E."/>
            <person name="Bonacorsi S."/>
            <person name="Bouchier C."/>
            <person name="Bouvet O."/>
            <person name="Calteau A."/>
            <person name="Chiapello H."/>
            <person name="Clermont O."/>
            <person name="Cruveiller S."/>
            <person name="Danchin A."/>
            <person name="Diard M."/>
            <person name="Dossat C."/>
            <person name="Karoui M.E."/>
            <person name="Frapy E."/>
            <person name="Garry L."/>
            <person name="Ghigo J.M."/>
            <person name="Gilles A.M."/>
            <person name="Johnson J."/>
            <person name="Le Bouguenec C."/>
            <person name="Lescat M."/>
            <person name="Mangenot S."/>
            <person name="Martinez-Jehanne V."/>
            <person name="Matic I."/>
            <person name="Nassif X."/>
            <person name="Oztas S."/>
            <person name="Petit M.A."/>
            <person name="Pichon C."/>
            <person name="Rouy Z."/>
            <person name="Ruf C.S."/>
            <person name="Schneider D."/>
            <person name="Tourret J."/>
            <person name="Vacherie B."/>
            <person name="Vallenet D."/>
            <person name="Medigue C."/>
            <person name="Rocha E.P.C."/>
            <person name="Denamur E."/>
        </authorList>
    </citation>
    <scope>NUCLEOTIDE SEQUENCE [LARGE SCALE GENOMIC DNA]</scope>
    <source>
        <strain evidence="2">ED1a</strain>
    </source>
</reference>